<dbReference type="InterPro" id="IPR004843">
    <property type="entry name" value="Calcineurin-like_PHP"/>
</dbReference>
<comment type="similarity">
    <text evidence="2">Belongs to the metallophosphoesterase superfamily. Purple acid phosphatase family.</text>
</comment>
<keyword evidence="1" id="KW-0732">Signal</keyword>
<dbReference type="Gene3D" id="3.60.21.10">
    <property type="match status" value="1"/>
</dbReference>
<evidence type="ECO:0000313" key="4">
    <source>
        <dbReference type="EMBL" id="KAJ3446819.1"/>
    </source>
</evidence>
<dbReference type="AlphaFoldDB" id="A0AAV7ZXX5"/>
<dbReference type="GO" id="GO:0003993">
    <property type="term" value="F:acid phosphatase activity"/>
    <property type="evidence" value="ECO:0007669"/>
    <property type="project" value="UniProtKB-EC"/>
</dbReference>
<evidence type="ECO:0000256" key="2">
    <source>
        <dbReference type="RuleBase" id="RU361203"/>
    </source>
</evidence>
<name>A0AAV7ZXX5_9EUKA</name>
<dbReference type="PANTHER" id="PTHR22953:SF153">
    <property type="entry name" value="PURPLE ACID PHOSPHATASE"/>
    <property type="match status" value="1"/>
</dbReference>
<dbReference type="EMBL" id="JANTQA010000019">
    <property type="protein sequence ID" value="KAJ3446819.1"/>
    <property type="molecule type" value="Genomic_DNA"/>
</dbReference>
<dbReference type="PANTHER" id="PTHR22953">
    <property type="entry name" value="ACID PHOSPHATASE RELATED"/>
    <property type="match status" value="1"/>
</dbReference>
<keyword evidence="2" id="KW-0378">Hydrolase</keyword>
<accession>A0AAV7ZXX5</accession>
<dbReference type="SUPFAM" id="SSF56300">
    <property type="entry name" value="Metallo-dependent phosphatases"/>
    <property type="match status" value="1"/>
</dbReference>
<feature type="domain" description="Calcineurin-like phosphoesterase" evidence="3">
    <location>
        <begin position="86"/>
        <end position="249"/>
    </location>
</feature>
<reference evidence="4" key="1">
    <citation type="submission" date="2022-08" db="EMBL/GenBank/DDBJ databases">
        <title>Novel sulphate-reducing endosymbionts in the free-living metamonad Anaeramoeba.</title>
        <authorList>
            <person name="Jerlstrom-Hultqvist J."/>
            <person name="Cepicka I."/>
            <person name="Gallot-Lavallee L."/>
            <person name="Salas-Leiva D."/>
            <person name="Curtis B.A."/>
            <person name="Zahonova K."/>
            <person name="Pipaliya S."/>
            <person name="Dacks J."/>
            <person name="Roger A.J."/>
        </authorList>
    </citation>
    <scope>NUCLEOTIDE SEQUENCE</scope>
    <source>
        <strain evidence="4">Busselton2</strain>
    </source>
</reference>
<evidence type="ECO:0000256" key="1">
    <source>
        <dbReference type="ARBA" id="ARBA00022729"/>
    </source>
</evidence>
<dbReference type="InterPro" id="IPR008963">
    <property type="entry name" value="Purple_acid_Pase-like_N"/>
</dbReference>
<evidence type="ECO:0000313" key="5">
    <source>
        <dbReference type="Proteomes" id="UP001146793"/>
    </source>
</evidence>
<comment type="caution">
    <text evidence="4">The sequence shown here is derived from an EMBL/GenBank/DDBJ whole genome shotgun (WGS) entry which is preliminary data.</text>
</comment>
<gene>
    <name evidence="4" type="ORF">M0812_08155</name>
</gene>
<dbReference type="InterPro" id="IPR039331">
    <property type="entry name" value="PAPs-like"/>
</dbReference>
<proteinExistence type="inferred from homology"/>
<evidence type="ECO:0000259" key="3">
    <source>
        <dbReference type="Pfam" id="PF00149"/>
    </source>
</evidence>
<organism evidence="4 5">
    <name type="scientific">Anaeramoeba flamelloides</name>
    <dbReference type="NCBI Taxonomy" id="1746091"/>
    <lineage>
        <taxon>Eukaryota</taxon>
        <taxon>Metamonada</taxon>
        <taxon>Anaeramoebidae</taxon>
        <taxon>Anaeramoeba</taxon>
    </lineage>
</organism>
<dbReference type="GO" id="GO:0046872">
    <property type="term" value="F:metal ion binding"/>
    <property type="evidence" value="ECO:0007669"/>
    <property type="project" value="InterPro"/>
</dbReference>
<dbReference type="Proteomes" id="UP001146793">
    <property type="component" value="Unassembled WGS sequence"/>
</dbReference>
<dbReference type="SUPFAM" id="SSF49363">
    <property type="entry name" value="Purple acid phosphatase, N-terminal domain"/>
    <property type="match status" value="1"/>
</dbReference>
<comment type="catalytic activity">
    <reaction evidence="2">
        <text>a phosphate monoester + H2O = an alcohol + phosphate</text>
        <dbReference type="Rhea" id="RHEA:15017"/>
        <dbReference type="ChEBI" id="CHEBI:15377"/>
        <dbReference type="ChEBI" id="CHEBI:30879"/>
        <dbReference type="ChEBI" id="CHEBI:43474"/>
        <dbReference type="ChEBI" id="CHEBI:67140"/>
        <dbReference type="EC" id="3.1.3.2"/>
    </reaction>
</comment>
<sequence>MVVSPRVKYSTKKPKSFKDYEFTAVGTSFKMKKIEIDRYISFVLLDNLQLDNTYYFIAGDADSEEDKWTDVRKFRSGPKNDQELRFLNGGDPNWFENWESSAITKKGYTVPILPIIGNHETAGQYIFRNKTDPEKAPFFFNFFRSTPILSDPFNQKSYDWFKITKDFAIIRLDSGHIYDIWGQQKLWLLRTLNELKSRKFKTIFIGYHVPMYPGNEPFEVEKSARLRDAWLDLIDEYKIPIVFEYHSHIMKRTKPLRANEFGYKGEGTVYIGDGSMGRVRSDTRDPNQLRWYEEKISPENHGWIVKVKGRQYSFLAYNKVGNIIDSFSRGKK</sequence>
<dbReference type="Pfam" id="PF00149">
    <property type="entry name" value="Metallophos"/>
    <property type="match status" value="1"/>
</dbReference>
<dbReference type="InterPro" id="IPR029052">
    <property type="entry name" value="Metallo-depent_PP-like"/>
</dbReference>
<dbReference type="EC" id="3.1.3.2" evidence="2"/>
<protein>
    <recommendedName>
        <fullName evidence="2">Purple acid phosphatase</fullName>
        <ecNumber evidence="2">3.1.3.2</ecNumber>
    </recommendedName>
</protein>